<organism evidence="4 5">
    <name type="scientific">Candidatus Komeilibacteria bacterium RIFCSPHIGHO2_01_FULL_52_14</name>
    <dbReference type="NCBI Taxonomy" id="1798549"/>
    <lineage>
        <taxon>Bacteria</taxon>
        <taxon>Candidatus Komeiliibacteriota</taxon>
    </lineage>
</organism>
<feature type="domain" description="Nudix hydrolase" evidence="3">
    <location>
        <begin position="22"/>
        <end position="148"/>
    </location>
</feature>
<dbReference type="InterPro" id="IPR015797">
    <property type="entry name" value="NUDIX_hydrolase-like_dom_sf"/>
</dbReference>
<dbReference type="PROSITE" id="PS00893">
    <property type="entry name" value="NUDIX_BOX"/>
    <property type="match status" value="1"/>
</dbReference>
<dbReference type="InterPro" id="IPR020084">
    <property type="entry name" value="NUDIX_hydrolase_CS"/>
</dbReference>
<gene>
    <name evidence="4" type="ORF">A2677_04430</name>
</gene>
<dbReference type="PANTHER" id="PTHR43736:SF1">
    <property type="entry name" value="DIHYDRONEOPTERIN TRIPHOSPHATE DIPHOSPHATASE"/>
    <property type="match status" value="1"/>
</dbReference>
<keyword evidence="1 2" id="KW-0378">Hydrolase</keyword>
<evidence type="ECO:0000256" key="1">
    <source>
        <dbReference type="ARBA" id="ARBA00022801"/>
    </source>
</evidence>
<comment type="caution">
    <text evidence="4">The sequence shown here is derived from an EMBL/GenBank/DDBJ whole genome shotgun (WGS) entry which is preliminary data.</text>
</comment>
<dbReference type="SUPFAM" id="SSF55811">
    <property type="entry name" value="Nudix"/>
    <property type="match status" value="1"/>
</dbReference>
<dbReference type="Proteomes" id="UP000177817">
    <property type="component" value="Unassembled WGS sequence"/>
</dbReference>
<dbReference type="EMBL" id="MHKK01000033">
    <property type="protein sequence ID" value="OGY89465.1"/>
    <property type="molecule type" value="Genomic_DNA"/>
</dbReference>
<name>A0A1G2BK56_9BACT</name>
<evidence type="ECO:0000313" key="4">
    <source>
        <dbReference type="EMBL" id="OGY89465.1"/>
    </source>
</evidence>
<proteinExistence type="inferred from homology"/>
<dbReference type="Gene3D" id="3.90.79.10">
    <property type="entry name" value="Nucleoside Triphosphate Pyrophosphohydrolase"/>
    <property type="match status" value="1"/>
</dbReference>
<evidence type="ECO:0000313" key="5">
    <source>
        <dbReference type="Proteomes" id="UP000177817"/>
    </source>
</evidence>
<dbReference type="Pfam" id="PF00293">
    <property type="entry name" value="NUDIX"/>
    <property type="match status" value="1"/>
</dbReference>
<reference evidence="4 5" key="1">
    <citation type="journal article" date="2016" name="Nat. Commun.">
        <title>Thousands of microbial genomes shed light on interconnected biogeochemical processes in an aquifer system.</title>
        <authorList>
            <person name="Anantharaman K."/>
            <person name="Brown C.T."/>
            <person name="Hug L.A."/>
            <person name="Sharon I."/>
            <person name="Castelle C.J."/>
            <person name="Probst A.J."/>
            <person name="Thomas B.C."/>
            <person name="Singh A."/>
            <person name="Wilkins M.J."/>
            <person name="Karaoz U."/>
            <person name="Brodie E.L."/>
            <person name="Williams K.H."/>
            <person name="Hubbard S.S."/>
            <person name="Banfield J.F."/>
        </authorList>
    </citation>
    <scope>NUCLEOTIDE SEQUENCE [LARGE SCALE GENOMIC DNA]</scope>
</reference>
<comment type="similarity">
    <text evidence="2">Belongs to the Nudix hydrolase family.</text>
</comment>
<dbReference type="PRINTS" id="PR00502">
    <property type="entry name" value="NUDIXFAMILY"/>
</dbReference>
<protein>
    <recommendedName>
        <fullName evidence="3">Nudix hydrolase domain-containing protein</fullName>
    </recommendedName>
</protein>
<evidence type="ECO:0000259" key="3">
    <source>
        <dbReference type="PROSITE" id="PS51462"/>
    </source>
</evidence>
<dbReference type="AlphaFoldDB" id="A0A1G2BK56"/>
<dbReference type="PANTHER" id="PTHR43736">
    <property type="entry name" value="ADP-RIBOSE PYROPHOSPHATASE"/>
    <property type="match status" value="1"/>
</dbReference>
<dbReference type="PROSITE" id="PS51462">
    <property type="entry name" value="NUDIX"/>
    <property type="match status" value="1"/>
</dbReference>
<dbReference type="InterPro" id="IPR000086">
    <property type="entry name" value="NUDIX_hydrolase_dom"/>
</dbReference>
<accession>A0A1G2BK56</accession>
<dbReference type="GO" id="GO:0016787">
    <property type="term" value="F:hydrolase activity"/>
    <property type="evidence" value="ECO:0007669"/>
    <property type="project" value="UniProtKB-KW"/>
</dbReference>
<dbReference type="InterPro" id="IPR020476">
    <property type="entry name" value="Nudix_hydrolase"/>
</dbReference>
<evidence type="ECO:0000256" key="2">
    <source>
        <dbReference type="RuleBase" id="RU003476"/>
    </source>
</evidence>
<sequence>MKRIFYKIINPFRRLYWFLVRPKTQGVKGVIFFNDKILMIRNSYTRGKYWTVPGGGIKRGETPLQAVRREVKEEVGIQSDAYQQIHTYNNIKEHKRDTVHVFITRVNDMSFRIDPSEILEARWFPVDNLPEHVPPTFNKYKPLLKNFIYEKN</sequence>